<evidence type="ECO:0000256" key="3">
    <source>
        <dbReference type="ARBA" id="ARBA00022833"/>
    </source>
</evidence>
<dbReference type="PANTHER" id="PTHR31992">
    <property type="entry name" value="DOF ZINC FINGER PROTEIN DOF1.4-RELATED"/>
    <property type="match status" value="1"/>
</dbReference>
<dbReference type="GO" id="GO:0008270">
    <property type="term" value="F:zinc ion binding"/>
    <property type="evidence" value="ECO:0007669"/>
    <property type="project" value="UniProtKB-KW"/>
</dbReference>
<feature type="region of interest" description="Disordered" evidence="10">
    <location>
        <begin position="228"/>
        <end position="247"/>
    </location>
</feature>
<sequence>MMMDPSIAQELATQTLGSMLGCGKQEREREQERQLEKKPRPADGQTLKCPRCDSANTKFCYYNNYSLSQPRYFCKSCRRYWTKGGTLRNVPVGGGCRKNRRPSSRSRSQDQSLCTSPNPFPPHSTLGGGAAGALPYEPSDLSYAIARLQKQASLGMDDLPMMCNLNNAPGAAFGGGYFDGAAGNMGLFQNLFYGGGGVGMESGGAVGGLEMGIAYDGGHLEGIGAATSAEGRDDKNSDNNNGGEVENGRGLLWSFPWQSVGGGRGGNMGGFGSSWHGLLNAHCTS</sequence>
<evidence type="ECO:0000256" key="2">
    <source>
        <dbReference type="ARBA" id="ARBA00022771"/>
    </source>
</evidence>
<evidence type="ECO:0000256" key="7">
    <source>
        <dbReference type="ARBA" id="ARBA00023242"/>
    </source>
</evidence>
<evidence type="ECO:0000256" key="1">
    <source>
        <dbReference type="ARBA" id="ARBA00022723"/>
    </source>
</evidence>
<dbReference type="PROSITE" id="PS01361">
    <property type="entry name" value="ZF_DOF_1"/>
    <property type="match status" value="1"/>
</dbReference>
<evidence type="ECO:0000256" key="8">
    <source>
        <dbReference type="PROSITE-ProRule" id="PRU00071"/>
    </source>
</evidence>
<keyword evidence="4 9" id="KW-0805">Transcription regulation</keyword>
<dbReference type="EMBL" id="NQVE01000215">
    <property type="protein sequence ID" value="RAL37458.1"/>
    <property type="molecule type" value="Genomic_DNA"/>
</dbReference>
<comment type="subcellular location">
    <subcellularLocation>
        <location evidence="8 9">Nucleus</location>
    </subcellularLocation>
</comment>
<protein>
    <recommendedName>
        <fullName evidence="9">Dof zinc finger protein</fullName>
    </recommendedName>
</protein>
<dbReference type="PANTHER" id="PTHR31992:SF221">
    <property type="entry name" value="DOF ZINC FINGER PROTEIN DOF3.2-RELATED"/>
    <property type="match status" value="1"/>
</dbReference>
<dbReference type="GO" id="GO:0003700">
    <property type="term" value="F:DNA-binding transcription factor activity"/>
    <property type="evidence" value="ECO:0007669"/>
    <property type="project" value="UniProtKB-UniRule"/>
</dbReference>
<name>A0A328CYE8_9ASTE</name>
<dbReference type="PROSITE" id="PS50884">
    <property type="entry name" value="ZF_DOF_2"/>
    <property type="match status" value="1"/>
</dbReference>
<dbReference type="Pfam" id="PF02701">
    <property type="entry name" value="Zn_ribbon_Dof"/>
    <property type="match status" value="1"/>
</dbReference>
<feature type="domain" description="Dof-type" evidence="11">
    <location>
        <begin position="47"/>
        <end position="101"/>
    </location>
</feature>
<evidence type="ECO:0000256" key="9">
    <source>
        <dbReference type="RuleBase" id="RU369094"/>
    </source>
</evidence>
<dbReference type="GO" id="GO:0005634">
    <property type="term" value="C:nucleus"/>
    <property type="evidence" value="ECO:0007669"/>
    <property type="project" value="UniProtKB-SubCell"/>
</dbReference>
<keyword evidence="1 9" id="KW-0479">Metal-binding</keyword>
<feature type="compositionally biased region" description="Basic and acidic residues" evidence="10">
    <location>
        <begin position="24"/>
        <end position="41"/>
    </location>
</feature>
<proteinExistence type="predicted"/>
<accession>A0A328CYE8</accession>
<dbReference type="InterPro" id="IPR003851">
    <property type="entry name" value="Znf_Dof"/>
</dbReference>
<keyword evidence="13" id="KW-1185">Reference proteome</keyword>
<keyword evidence="3 9" id="KW-0862">Zinc</keyword>
<keyword evidence="2 8" id="KW-0863">Zinc-finger</keyword>
<comment type="function">
    <text evidence="9">Transcription factor that binds specifically to a 5'-AA[AG]G-3' consensus core sequence.</text>
</comment>
<keyword evidence="6 9" id="KW-0804">Transcription</keyword>
<evidence type="ECO:0000256" key="6">
    <source>
        <dbReference type="ARBA" id="ARBA00023163"/>
    </source>
</evidence>
<evidence type="ECO:0000256" key="10">
    <source>
        <dbReference type="SAM" id="MobiDB-lite"/>
    </source>
</evidence>
<evidence type="ECO:0000313" key="13">
    <source>
        <dbReference type="Proteomes" id="UP000249390"/>
    </source>
</evidence>
<feature type="region of interest" description="Disordered" evidence="10">
    <location>
        <begin position="91"/>
        <end position="131"/>
    </location>
</feature>
<comment type="caution">
    <text evidence="12">The sequence shown here is derived from an EMBL/GenBank/DDBJ whole genome shotgun (WGS) entry which is preliminary data.</text>
</comment>
<dbReference type="GO" id="GO:0003677">
    <property type="term" value="F:DNA binding"/>
    <property type="evidence" value="ECO:0007669"/>
    <property type="project" value="UniProtKB-UniRule"/>
</dbReference>
<organism evidence="12 13">
    <name type="scientific">Cuscuta australis</name>
    <dbReference type="NCBI Taxonomy" id="267555"/>
    <lineage>
        <taxon>Eukaryota</taxon>
        <taxon>Viridiplantae</taxon>
        <taxon>Streptophyta</taxon>
        <taxon>Embryophyta</taxon>
        <taxon>Tracheophyta</taxon>
        <taxon>Spermatophyta</taxon>
        <taxon>Magnoliopsida</taxon>
        <taxon>eudicotyledons</taxon>
        <taxon>Gunneridae</taxon>
        <taxon>Pentapetalae</taxon>
        <taxon>asterids</taxon>
        <taxon>lamiids</taxon>
        <taxon>Solanales</taxon>
        <taxon>Convolvulaceae</taxon>
        <taxon>Cuscuteae</taxon>
        <taxon>Cuscuta</taxon>
        <taxon>Cuscuta subgen. Grammica</taxon>
        <taxon>Cuscuta sect. Cleistogrammica</taxon>
    </lineage>
</organism>
<gene>
    <name evidence="12" type="ORF">DM860_000152</name>
</gene>
<reference evidence="12 13" key="1">
    <citation type="submission" date="2018-06" db="EMBL/GenBank/DDBJ databases">
        <title>The Genome of Cuscuta australis (Dodder) Provides Insight into the Evolution of Plant Parasitism.</title>
        <authorList>
            <person name="Liu H."/>
        </authorList>
    </citation>
    <scope>NUCLEOTIDE SEQUENCE [LARGE SCALE GENOMIC DNA]</scope>
    <source>
        <strain evidence="13">cv. Yunnan</strain>
        <tissue evidence="12">Vines</tissue>
    </source>
</reference>
<dbReference type="InterPro" id="IPR045174">
    <property type="entry name" value="Dof"/>
</dbReference>
<feature type="region of interest" description="Disordered" evidence="10">
    <location>
        <begin position="18"/>
        <end position="47"/>
    </location>
</feature>
<keyword evidence="7 8" id="KW-0539">Nucleus</keyword>
<keyword evidence="5 8" id="KW-0238">DNA-binding</keyword>
<evidence type="ECO:0000256" key="4">
    <source>
        <dbReference type="ARBA" id="ARBA00023015"/>
    </source>
</evidence>
<evidence type="ECO:0000259" key="11">
    <source>
        <dbReference type="PROSITE" id="PS50884"/>
    </source>
</evidence>
<dbReference type="AlphaFoldDB" id="A0A328CYE8"/>
<evidence type="ECO:0000256" key="5">
    <source>
        <dbReference type="ARBA" id="ARBA00023125"/>
    </source>
</evidence>
<evidence type="ECO:0000313" key="12">
    <source>
        <dbReference type="EMBL" id="RAL37458.1"/>
    </source>
</evidence>
<dbReference type="Proteomes" id="UP000249390">
    <property type="component" value="Unassembled WGS sequence"/>
</dbReference>